<dbReference type="CDD" id="cd05237">
    <property type="entry name" value="UDP_invert_4-6DH_SDR_e"/>
    <property type="match status" value="1"/>
</dbReference>
<dbReference type="PANTHER" id="PTHR43318:SF1">
    <property type="entry name" value="POLYSACCHARIDE BIOSYNTHESIS PROTEIN EPSC-RELATED"/>
    <property type="match status" value="1"/>
</dbReference>
<dbReference type="EMBL" id="FXWG01000002">
    <property type="protein sequence ID" value="SMQ69088.1"/>
    <property type="molecule type" value="Genomic_DNA"/>
</dbReference>
<evidence type="ECO:0000259" key="3">
    <source>
        <dbReference type="Pfam" id="PF02719"/>
    </source>
</evidence>
<evidence type="ECO:0000256" key="1">
    <source>
        <dbReference type="ARBA" id="ARBA00007430"/>
    </source>
</evidence>
<dbReference type="InterPro" id="IPR036291">
    <property type="entry name" value="NAD(P)-bd_dom_sf"/>
</dbReference>
<dbReference type="SUPFAM" id="SSF51735">
    <property type="entry name" value="NAD(P)-binding Rossmann-fold domains"/>
    <property type="match status" value="2"/>
</dbReference>
<dbReference type="Pfam" id="PF13727">
    <property type="entry name" value="CoA_binding_3"/>
    <property type="match status" value="1"/>
</dbReference>
<dbReference type="PANTHER" id="PTHR43318">
    <property type="entry name" value="UDP-N-ACETYLGLUCOSAMINE 4,6-DEHYDRATASE"/>
    <property type="match status" value="1"/>
</dbReference>
<reference evidence="5" key="1">
    <citation type="submission" date="2017-04" db="EMBL/GenBank/DDBJ databases">
        <authorList>
            <person name="Varghese N."/>
            <person name="Submissions S."/>
        </authorList>
    </citation>
    <scope>NUCLEOTIDE SEQUENCE [LARGE SCALE GENOMIC DNA]</scope>
</reference>
<evidence type="ECO:0000313" key="5">
    <source>
        <dbReference type="Proteomes" id="UP000194420"/>
    </source>
</evidence>
<name>A0A1Y6F2G3_9SPHN</name>
<feature type="transmembrane region" description="Helical" evidence="2">
    <location>
        <begin position="91"/>
        <end position="112"/>
    </location>
</feature>
<comment type="similarity">
    <text evidence="1">Belongs to the polysaccharide synthase family.</text>
</comment>
<keyword evidence="5" id="KW-1185">Reference proteome</keyword>
<dbReference type="Pfam" id="PF02719">
    <property type="entry name" value="Polysacc_synt_2"/>
    <property type="match status" value="1"/>
</dbReference>
<sequence>MFTDILIDVLERLSRLARWQKQALVFSGDMLLLLLSVWVGYSLRVGTWILWSEPIQQMLIGCATMFIPVFYFAGVYRAIFRYAGLGMMKTLLKAFTVYTAMTFLVFMLIGMSPVPRTMGLLQPAVLFLFITAARLGYRFLFLDILKRNSYSGKIRRLLIYGAGDAGQQLASSVSKDPQLALVGYLDDDAKLIGHRLDGLPVYDPDPFEEVLKQTSATDVLLAMPGSPRQRRREIIAKLSTFDLAVKTLPPMREFVSGEVSLQDIRPVQIEDLLGREPVQPNELLLGRTIVGKTVLVTGAGGSIGSELCRQIIGIGATSLVLFEQNEYALFSIENELRATLKEQEIPCSLHAFLGSVCDGRRLDTVFSRFQVDTVFHAAAYKHVPLIEDNPVEGARNNVLGTQAMVQASHKAGVNDFVLVSTDKAVRPTNVMGATKRAAEQVVQGFAALQCEMRCSMVRFGNVLGSSGSVVPHFRKQIENGGPITLTHRDVVRYFMTIPEAANLVIQAAGLARGGEVFVLDMGEPIRIHDLAVTMIRLSGLKVLDANNPDGDIEIVEIGLRPGEKLYEELLIGENASPTKHQRIMMAQEGFMPHDELSKSISRLAETNASSEIVSLLQTIVPEFQHRRDDLVEAECASEIQGSKLRFASGRIQAKGDTLQAK</sequence>
<dbReference type="OrthoDB" id="9803111at2"/>
<feature type="transmembrane region" description="Helical" evidence="2">
    <location>
        <begin position="124"/>
        <end position="145"/>
    </location>
</feature>
<feature type="domain" description="Polysaccharide biosynthesis protein CapD-like" evidence="3">
    <location>
        <begin position="294"/>
        <end position="587"/>
    </location>
</feature>
<evidence type="ECO:0000313" key="4">
    <source>
        <dbReference type="EMBL" id="SMQ69088.1"/>
    </source>
</evidence>
<protein>
    <submittedName>
        <fullName evidence="4">NDP-sugar epimerase, includes UDP-GlcNAc-inverting 4,6-dehydratase FlaA1 and capsular polysaccharide biosynthesis protein EpsC</fullName>
    </submittedName>
</protein>
<accession>A0A1Y6F2G3</accession>
<dbReference type="InterPro" id="IPR003869">
    <property type="entry name" value="Polysac_CapD-like"/>
</dbReference>
<gene>
    <name evidence="4" type="ORF">SAMN06297468_1329</name>
</gene>
<feature type="transmembrane region" description="Helical" evidence="2">
    <location>
        <begin position="23"/>
        <end position="43"/>
    </location>
</feature>
<proteinExistence type="inferred from homology"/>
<organism evidence="4 5">
    <name type="scientific">Altererythrobacter xiamenensis</name>
    <dbReference type="NCBI Taxonomy" id="1316679"/>
    <lineage>
        <taxon>Bacteria</taxon>
        <taxon>Pseudomonadati</taxon>
        <taxon>Pseudomonadota</taxon>
        <taxon>Alphaproteobacteria</taxon>
        <taxon>Sphingomonadales</taxon>
        <taxon>Erythrobacteraceae</taxon>
        <taxon>Altererythrobacter</taxon>
    </lineage>
</organism>
<dbReference type="Proteomes" id="UP000194420">
    <property type="component" value="Unassembled WGS sequence"/>
</dbReference>
<dbReference type="RefSeq" id="WP_086437263.1">
    <property type="nucleotide sequence ID" value="NZ_FXWG01000002.1"/>
</dbReference>
<feature type="transmembrane region" description="Helical" evidence="2">
    <location>
        <begin position="55"/>
        <end position="79"/>
    </location>
</feature>
<dbReference type="AlphaFoldDB" id="A0A1Y6F2G3"/>
<keyword evidence="2" id="KW-0812">Transmembrane</keyword>
<dbReference type="InterPro" id="IPR051203">
    <property type="entry name" value="Polysaccharide_Synthase-Rel"/>
</dbReference>
<keyword evidence="2" id="KW-0472">Membrane</keyword>
<evidence type="ECO:0000256" key="2">
    <source>
        <dbReference type="SAM" id="Phobius"/>
    </source>
</evidence>
<dbReference type="Gene3D" id="3.40.50.720">
    <property type="entry name" value="NAD(P)-binding Rossmann-like Domain"/>
    <property type="match status" value="2"/>
</dbReference>
<keyword evidence="2" id="KW-1133">Transmembrane helix</keyword>